<feature type="compositionally biased region" description="Polar residues" evidence="6">
    <location>
        <begin position="42"/>
        <end position="53"/>
    </location>
</feature>
<dbReference type="SUPFAM" id="SSF57667">
    <property type="entry name" value="beta-beta-alpha zinc fingers"/>
    <property type="match status" value="3"/>
</dbReference>
<dbReference type="Proteomes" id="UP001152803">
    <property type="component" value="Unassembled WGS sequence"/>
</dbReference>
<evidence type="ECO:0000259" key="7">
    <source>
        <dbReference type="PROSITE" id="PS50157"/>
    </source>
</evidence>
<dbReference type="InterPro" id="IPR013087">
    <property type="entry name" value="Znf_C2H2_type"/>
</dbReference>
<evidence type="ECO:0000256" key="6">
    <source>
        <dbReference type="SAM" id="MobiDB-lite"/>
    </source>
</evidence>
<sequence length="321" mass="36301">MPRSFLVKSKKGGCHTLHSVEDRRLSRSELYANVQFEVQSERTSIPRIPSSNGYPLETGGDNPTPSNLTPMLPVAPLTAGQPRQDMDPHLAVWCQPPQNSRVPTKERELERLMSMLPHPNEGTWGQNGGAEELICTQHNSLKLVLNPCPLCTKMFSSASGLETHLQRSHFSWLTLQNMPAYAKANDQPYVFGPDLSQRSRTKERSFSCKECGKVFKRSSTLSTHLLIHSDTRPYPCQYCGKRFHQKSDMKKHTFTHTGEKPHVCQVCGKAFSQSSNLITHSRKHSGHQPFTCSRCHGGFQRKVDLRRHQELHCSYSTVCGY</sequence>
<keyword evidence="1" id="KW-0479">Metal-binding</keyword>
<organism evidence="8 9">
    <name type="scientific">Conger conger</name>
    <name type="common">Conger eel</name>
    <name type="synonym">Muraena conger</name>
    <dbReference type="NCBI Taxonomy" id="82655"/>
    <lineage>
        <taxon>Eukaryota</taxon>
        <taxon>Metazoa</taxon>
        <taxon>Chordata</taxon>
        <taxon>Craniata</taxon>
        <taxon>Vertebrata</taxon>
        <taxon>Euteleostomi</taxon>
        <taxon>Actinopterygii</taxon>
        <taxon>Neopterygii</taxon>
        <taxon>Teleostei</taxon>
        <taxon>Anguilliformes</taxon>
        <taxon>Congridae</taxon>
        <taxon>Conger</taxon>
    </lineage>
</organism>
<evidence type="ECO:0000256" key="2">
    <source>
        <dbReference type="ARBA" id="ARBA00022737"/>
    </source>
</evidence>
<dbReference type="InterPro" id="IPR036236">
    <property type="entry name" value="Znf_C2H2_sf"/>
</dbReference>
<dbReference type="SMART" id="SM00355">
    <property type="entry name" value="ZnF_C2H2"/>
    <property type="match status" value="5"/>
</dbReference>
<keyword evidence="4" id="KW-0862">Zinc</keyword>
<dbReference type="GO" id="GO:0000978">
    <property type="term" value="F:RNA polymerase II cis-regulatory region sequence-specific DNA binding"/>
    <property type="evidence" value="ECO:0007669"/>
    <property type="project" value="TreeGrafter"/>
</dbReference>
<comment type="caution">
    <text evidence="8">The sequence shown here is derived from an EMBL/GenBank/DDBJ whole genome shotgun (WGS) entry which is preliminary data.</text>
</comment>
<keyword evidence="2" id="KW-0677">Repeat</keyword>
<accession>A0A9Q1DXU1</accession>
<evidence type="ECO:0000256" key="5">
    <source>
        <dbReference type="PROSITE-ProRule" id="PRU00042"/>
    </source>
</evidence>
<dbReference type="FunFam" id="3.30.160.60:FF:000345">
    <property type="entry name" value="Zinc finger protein Gfi-1"/>
    <property type="match status" value="1"/>
</dbReference>
<dbReference type="PANTHER" id="PTHR23235:SF120">
    <property type="entry name" value="KRUPPEL-LIKE FACTOR 15"/>
    <property type="match status" value="1"/>
</dbReference>
<dbReference type="PROSITE" id="PS00028">
    <property type="entry name" value="ZINC_FINGER_C2H2_1"/>
    <property type="match status" value="5"/>
</dbReference>
<evidence type="ECO:0000313" key="9">
    <source>
        <dbReference type="Proteomes" id="UP001152803"/>
    </source>
</evidence>
<feature type="domain" description="C2H2-type" evidence="7">
    <location>
        <begin position="206"/>
        <end position="233"/>
    </location>
</feature>
<dbReference type="OrthoDB" id="6155966at2759"/>
<dbReference type="GO" id="GO:0000981">
    <property type="term" value="F:DNA-binding transcription factor activity, RNA polymerase II-specific"/>
    <property type="evidence" value="ECO:0007669"/>
    <property type="project" value="TreeGrafter"/>
</dbReference>
<dbReference type="FunFam" id="3.30.160.60:FF:000432">
    <property type="entry name" value="zinc finger protein Gfi-1b isoform X1"/>
    <property type="match status" value="1"/>
</dbReference>
<gene>
    <name evidence="8" type="ORF">COCON_G00025790</name>
</gene>
<protein>
    <recommendedName>
        <fullName evidence="7">C2H2-type domain-containing protein</fullName>
    </recommendedName>
</protein>
<feature type="domain" description="C2H2-type" evidence="7">
    <location>
        <begin position="290"/>
        <end position="317"/>
    </location>
</feature>
<dbReference type="Pfam" id="PF00096">
    <property type="entry name" value="zf-C2H2"/>
    <property type="match status" value="4"/>
</dbReference>
<evidence type="ECO:0000313" key="8">
    <source>
        <dbReference type="EMBL" id="KAJ8283729.1"/>
    </source>
</evidence>
<feature type="region of interest" description="Disordered" evidence="6">
    <location>
        <begin position="42"/>
        <end position="64"/>
    </location>
</feature>
<evidence type="ECO:0000256" key="1">
    <source>
        <dbReference type="ARBA" id="ARBA00022723"/>
    </source>
</evidence>
<dbReference type="Gene3D" id="3.30.160.60">
    <property type="entry name" value="Classic Zinc Finger"/>
    <property type="match status" value="5"/>
</dbReference>
<feature type="domain" description="C2H2-type" evidence="7">
    <location>
        <begin position="146"/>
        <end position="169"/>
    </location>
</feature>
<proteinExistence type="predicted"/>
<dbReference type="PROSITE" id="PS50157">
    <property type="entry name" value="ZINC_FINGER_C2H2_2"/>
    <property type="match status" value="5"/>
</dbReference>
<name>A0A9Q1DXU1_CONCO</name>
<dbReference type="EMBL" id="JAFJMO010000002">
    <property type="protein sequence ID" value="KAJ8283729.1"/>
    <property type="molecule type" value="Genomic_DNA"/>
</dbReference>
<evidence type="ECO:0000256" key="4">
    <source>
        <dbReference type="ARBA" id="ARBA00022833"/>
    </source>
</evidence>
<keyword evidence="3 5" id="KW-0863">Zinc-finger</keyword>
<dbReference type="AlphaFoldDB" id="A0A9Q1DXU1"/>
<reference evidence="8" key="1">
    <citation type="journal article" date="2023" name="Science">
        <title>Genome structures resolve the early diversification of teleost fishes.</title>
        <authorList>
            <person name="Parey E."/>
            <person name="Louis A."/>
            <person name="Montfort J."/>
            <person name="Bouchez O."/>
            <person name="Roques C."/>
            <person name="Iampietro C."/>
            <person name="Lluch J."/>
            <person name="Castinel A."/>
            <person name="Donnadieu C."/>
            <person name="Desvignes T."/>
            <person name="Floi Bucao C."/>
            <person name="Jouanno E."/>
            <person name="Wen M."/>
            <person name="Mejri S."/>
            <person name="Dirks R."/>
            <person name="Jansen H."/>
            <person name="Henkel C."/>
            <person name="Chen W.J."/>
            <person name="Zahm M."/>
            <person name="Cabau C."/>
            <person name="Klopp C."/>
            <person name="Thompson A.W."/>
            <person name="Robinson-Rechavi M."/>
            <person name="Braasch I."/>
            <person name="Lecointre G."/>
            <person name="Bobe J."/>
            <person name="Postlethwait J.H."/>
            <person name="Berthelot C."/>
            <person name="Roest Crollius H."/>
            <person name="Guiguen Y."/>
        </authorList>
    </citation>
    <scope>NUCLEOTIDE SEQUENCE</scope>
    <source>
        <strain evidence="8">Concon-B</strain>
    </source>
</reference>
<evidence type="ECO:0000256" key="3">
    <source>
        <dbReference type="ARBA" id="ARBA00022771"/>
    </source>
</evidence>
<keyword evidence="9" id="KW-1185">Reference proteome</keyword>
<dbReference type="FunFam" id="3.30.160.60:FF:000245">
    <property type="entry name" value="zinc finger protein Gfi-1"/>
    <property type="match status" value="1"/>
</dbReference>
<feature type="domain" description="C2H2-type" evidence="7">
    <location>
        <begin position="262"/>
        <end position="289"/>
    </location>
</feature>
<dbReference type="PANTHER" id="PTHR23235">
    <property type="entry name" value="KRUEPPEL-LIKE TRANSCRIPTION FACTOR"/>
    <property type="match status" value="1"/>
</dbReference>
<dbReference type="GO" id="GO:0008270">
    <property type="term" value="F:zinc ion binding"/>
    <property type="evidence" value="ECO:0007669"/>
    <property type="project" value="UniProtKB-KW"/>
</dbReference>
<feature type="domain" description="C2H2-type" evidence="7">
    <location>
        <begin position="234"/>
        <end position="261"/>
    </location>
</feature>